<name>A0A2G8RAL5_9RHOB</name>
<dbReference type="AlphaFoldDB" id="A0A2G8RAL5"/>
<proteinExistence type="predicted"/>
<comment type="caution">
    <text evidence="2">The sequence shown here is derived from an EMBL/GenBank/DDBJ whole genome shotgun (WGS) entry which is preliminary data.</text>
</comment>
<evidence type="ECO:0008006" key="4">
    <source>
        <dbReference type="Google" id="ProtNLM"/>
    </source>
</evidence>
<dbReference type="InterPro" id="IPR021327">
    <property type="entry name" value="DUF2934"/>
</dbReference>
<evidence type="ECO:0000256" key="1">
    <source>
        <dbReference type="SAM" id="MobiDB-lite"/>
    </source>
</evidence>
<dbReference type="RefSeq" id="WP_099912229.1">
    <property type="nucleotide sequence ID" value="NZ_AWWI01000121.1"/>
</dbReference>
<feature type="region of interest" description="Disordered" evidence="1">
    <location>
        <begin position="40"/>
        <end position="85"/>
    </location>
</feature>
<keyword evidence="3" id="KW-1185">Reference proteome</keyword>
<gene>
    <name evidence="2" type="ORF">P775_18570</name>
</gene>
<sequence>MPQPDDSKIAEAAYLIWLDSGKPDGQDEAHWHRAKLALAAKANRKRAKKAANEPAPAKAKAAPKVKTASKTSAKPRAPRKAKAPE</sequence>
<organism evidence="2 3">
    <name type="scientific">Puniceibacterium antarcticum</name>
    <dbReference type="NCBI Taxonomy" id="1206336"/>
    <lineage>
        <taxon>Bacteria</taxon>
        <taxon>Pseudomonadati</taxon>
        <taxon>Pseudomonadota</taxon>
        <taxon>Alphaproteobacteria</taxon>
        <taxon>Rhodobacterales</taxon>
        <taxon>Paracoccaceae</taxon>
        <taxon>Puniceibacterium</taxon>
    </lineage>
</organism>
<reference evidence="2 3" key="1">
    <citation type="submission" date="2013-09" db="EMBL/GenBank/DDBJ databases">
        <title>Genome sequencing of Phaeobacter antarcticus sp. nov. SM1211.</title>
        <authorList>
            <person name="Zhang X.-Y."/>
            <person name="Liu C."/>
            <person name="Chen X.-L."/>
            <person name="Xie B.-B."/>
            <person name="Qin Q.-L."/>
            <person name="Rong J.-C."/>
            <person name="Zhang Y.-Z."/>
        </authorList>
    </citation>
    <scope>NUCLEOTIDE SEQUENCE [LARGE SCALE GENOMIC DNA]</scope>
    <source>
        <strain evidence="2 3">SM1211</strain>
    </source>
</reference>
<dbReference type="Pfam" id="PF11154">
    <property type="entry name" value="DUF2934"/>
    <property type="match status" value="1"/>
</dbReference>
<feature type="compositionally biased region" description="Low complexity" evidence="1">
    <location>
        <begin position="52"/>
        <end position="75"/>
    </location>
</feature>
<evidence type="ECO:0000313" key="3">
    <source>
        <dbReference type="Proteomes" id="UP000231259"/>
    </source>
</evidence>
<dbReference type="EMBL" id="AWWI01000121">
    <property type="protein sequence ID" value="PIL18579.1"/>
    <property type="molecule type" value="Genomic_DNA"/>
</dbReference>
<dbReference type="OrthoDB" id="9811127at2"/>
<feature type="compositionally biased region" description="Basic residues" evidence="1">
    <location>
        <begin position="76"/>
        <end position="85"/>
    </location>
</feature>
<dbReference type="Proteomes" id="UP000231259">
    <property type="component" value="Unassembled WGS sequence"/>
</dbReference>
<accession>A0A2G8RAL5</accession>
<evidence type="ECO:0000313" key="2">
    <source>
        <dbReference type="EMBL" id="PIL18579.1"/>
    </source>
</evidence>
<protein>
    <recommendedName>
        <fullName evidence="4">DUF2934 domain-containing protein</fullName>
    </recommendedName>
</protein>